<evidence type="ECO:0000313" key="3">
    <source>
        <dbReference type="EMBL" id="MXR69775.1"/>
    </source>
</evidence>
<organism evidence="3 4">
    <name type="scientific">Shewanella insulae</name>
    <dbReference type="NCBI Taxonomy" id="2681496"/>
    <lineage>
        <taxon>Bacteria</taxon>
        <taxon>Pseudomonadati</taxon>
        <taxon>Pseudomonadota</taxon>
        <taxon>Gammaproteobacteria</taxon>
        <taxon>Alteromonadales</taxon>
        <taxon>Shewanellaceae</taxon>
        <taxon>Shewanella</taxon>
    </lineage>
</organism>
<dbReference type="InterPro" id="IPR039013">
    <property type="entry name" value="YgiF"/>
</dbReference>
<dbReference type="AlphaFoldDB" id="A0A6L7HZN2"/>
<keyword evidence="4" id="KW-1185">Reference proteome</keyword>
<evidence type="ECO:0000259" key="1">
    <source>
        <dbReference type="PROSITE" id="PS51707"/>
    </source>
</evidence>
<dbReference type="InterPro" id="IPR033469">
    <property type="entry name" value="CYTH-like_dom_sf"/>
</dbReference>
<dbReference type="EMBL" id="WRPA01000012">
    <property type="protein sequence ID" value="MXR69775.1"/>
    <property type="molecule type" value="Genomic_DNA"/>
</dbReference>
<protein>
    <submittedName>
        <fullName evidence="3">CYTH domain-containing protein</fullName>
    </submittedName>
</protein>
<dbReference type="PROSITE" id="PS51708">
    <property type="entry name" value="CHAD"/>
    <property type="match status" value="1"/>
</dbReference>
<feature type="domain" description="CYTH" evidence="1">
    <location>
        <begin position="2"/>
        <end position="203"/>
    </location>
</feature>
<comment type="caution">
    <text evidence="3">The sequence shown here is derived from an EMBL/GenBank/DDBJ whole genome shotgun (WGS) entry which is preliminary data.</text>
</comment>
<dbReference type="PROSITE" id="PS51707">
    <property type="entry name" value="CYTH"/>
    <property type="match status" value="1"/>
</dbReference>
<dbReference type="InterPro" id="IPR007899">
    <property type="entry name" value="CHAD_dom"/>
</dbReference>
<dbReference type="Pfam" id="PF01928">
    <property type="entry name" value="CYTH"/>
    <property type="match status" value="1"/>
</dbReference>
<dbReference type="SMART" id="SM01118">
    <property type="entry name" value="CYTH"/>
    <property type="match status" value="1"/>
</dbReference>
<accession>A0A6L7HZN2</accession>
<dbReference type="Gene3D" id="2.40.320.10">
    <property type="entry name" value="Hypothetical Protein Pfu-838710-001"/>
    <property type="match status" value="1"/>
</dbReference>
<proteinExistence type="predicted"/>
<dbReference type="GO" id="GO:0046872">
    <property type="term" value="F:metal ion binding"/>
    <property type="evidence" value="ECO:0007669"/>
    <property type="project" value="TreeGrafter"/>
</dbReference>
<reference evidence="3 4" key="1">
    <citation type="submission" date="2019-12" db="EMBL/GenBank/DDBJ databases">
        <title>Shewanella insulae sp. nov., isolated from a tidal flat.</title>
        <authorList>
            <person name="Yoon J.-H."/>
        </authorList>
    </citation>
    <scope>NUCLEOTIDE SEQUENCE [LARGE SCALE GENOMIC DNA]</scope>
    <source>
        <strain evidence="3 4">JBTF-M18</strain>
    </source>
</reference>
<evidence type="ECO:0000313" key="4">
    <source>
        <dbReference type="Proteomes" id="UP000474778"/>
    </source>
</evidence>
<dbReference type="PANTHER" id="PTHR39569:SF1">
    <property type="entry name" value="INORGANIC TRIPHOSPHATASE"/>
    <property type="match status" value="1"/>
</dbReference>
<dbReference type="InterPro" id="IPR023577">
    <property type="entry name" value="CYTH_domain"/>
</dbReference>
<dbReference type="GO" id="GO:0050355">
    <property type="term" value="F:inorganic triphosphate phosphatase activity"/>
    <property type="evidence" value="ECO:0007669"/>
    <property type="project" value="InterPro"/>
</dbReference>
<dbReference type="Proteomes" id="UP000474778">
    <property type="component" value="Unassembled WGS sequence"/>
</dbReference>
<dbReference type="SUPFAM" id="SSF55154">
    <property type="entry name" value="CYTH-like phosphatases"/>
    <property type="match status" value="1"/>
</dbReference>
<dbReference type="CDD" id="cd07756">
    <property type="entry name" value="CYTH-like_Pase_CHAD"/>
    <property type="match status" value="1"/>
</dbReference>
<gene>
    <name evidence="3" type="ORF">GNT65_14025</name>
</gene>
<sequence length="495" mass="55417">MEAEIELKLFFPENKREALVSLLNSLPHSDAKGAVHLSNSYYDTPDLQLRRWDMGLRIRGRDGQFEQTIKTAGTVIGGVHSRPEYNIDIDQAKVNLSLFPNEIWPEGADIATVQDELTSLFDTDFTRMSWHIYLDESLVEVALDIGTIMANGQCEPICELEFELLAGDAQALLALAERVTAEIPARLGRASKAQRGYRLAAMASPLQLDTLAFIALAQKGSLKQALMTLLETGLDRWQLLEEMLLESRQMARQLPLLGYRLRACIRLLRCTLAQFSLLDEALLEAFGAIESQLSFVDKGLSLCELLDGDGALLSNLSEPEGLLDAVHQELAALDMPRQIDAMLTDVTYGHLQVRLVSLLMAVNAGQVYISEQQSLQAFADTLQEASWQQIVSLMPSNAQLSSEDYQSFAKALDESILVGVAYGELYKHKSRDQFRAPWQDLVLGIRTLGAYHCLRETAEGQGRDINDWLDNKEQSLLFAMEHSRRSALKVQPYWR</sequence>
<dbReference type="PANTHER" id="PTHR39569">
    <property type="entry name" value="INORGANIC TRIPHOSPHATASE"/>
    <property type="match status" value="1"/>
</dbReference>
<name>A0A6L7HZN2_9GAMM</name>
<evidence type="ECO:0000259" key="2">
    <source>
        <dbReference type="PROSITE" id="PS51708"/>
    </source>
</evidence>
<feature type="domain" description="CHAD" evidence="2">
    <location>
        <begin position="219"/>
        <end position="474"/>
    </location>
</feature>
<dbReference type="RefSeq" id="WP_160797198.1">
    <property type="nucleotide sequence ID" value="NZ_WRPA01000012.1"/>
</dbReference>